<organism evidence="1">
    <name type="scientific">Promethearchaeum syntrophicum</name>
    <dbReference type="NCBI Taxonomy" id="2594042"/>
    <lineage>
        <taxon>Archaea</taxon>
        <taxon>Promethearchaeati</taxon>
        <taxon>Promethearchaeota</taxon>
        <taxon>Promethearchaeia</taxon>
        <taxon>Promethearchaeales</taxon>
        <taxon>Promethearchaeaceae</taxon>
        <taxon>Promethearchaeum</taxon>
    </lineage>
</organism>
<dbReference type="AlphaFoldDB" id="A0A5B9DER3"/>
<reference evidence="1" key="1">
    <citation type="journal article" date="2020" name="Nature">
        <title>Isolation of an archaeon at the prokaryote-eukaryote interface.</title>
        <authorList>
            <person name="Imachi H."/>
            <person name="Nobu M.K."/>
            <person name="Nakahara N."/>
            <person name="Morono Y."/>
            <person name="Ogawara M."/>
            <person name="Takaki Y."/>
            <person name="Takano Y."/>
            <person name="Uematsu K."/>
            <person name="Ikuta T."/>
            <person name="Ito M."/>
            <person name="Matsui Y."/>
            <person name="Miyazaki M."/>
            <person name="Murata K."/>
            <person name="Saito Y."/>
            <person name="Sakai S."/>
            <person name="Song C."/>
            <person name="Tasumi E."/>
            <person name="Yamanaka Y."/>
            <person name="Yamaguchi T."/>
            <person name="Kamagata Y."/>
            <person name="Tamaki H."/>
            <person name="Takai K."/>
        </authorList>
    </citation>
    <scope>NUCLEOTIDE SEQUENCE [LARGE SCALE GENOMIC DNA]</scope>
    <source>
        <strain evidence="1">MK-D1</strain>
    </source>
</reference>
<sequence length="103" mass="11925">MESTLRSQTVPINLREIKKHSDLSQKCPICKHEISFGVEHGFLEQVDRYPYPHVILHGNPLHALIVYIDADFLIRGADTARSIEIHRNSNTFSQIIKKWSNPY</sequence>
<gene>
    <name evidence="1" type="ORF">DSAG12_03586</name>
</gene>
<proteinExistence type="predicted"/>
<accession>A0A5B9DER3</accession>
<name>A0A5B9DER3_9ARCH</name>
<dbReference type="EMBL" id="CP042905">
    <property type="protein sequence ID" value="QEE17748.1"/>
    <property type="molecule type" value="Genomic_DNA"/>
</dbReference>
<protein>
    <submittedName>
        <fullName evidence="1">Uncharacterized protein</fullName>
    </submittedName>
</protein>
<evidence type="ECO:0000313" key="1">
    <source>
        <dbReference type="EMBL" id="QEE17748.1"/>
    </source>
</evidence>